<dbReference type="SMART" id="SM00345">
    <property type="entry name" value="HTH_GNTR"/>
    <property type="match status" value="1"/>
</dbReference>
<evidence type="ECO:0000313" key="6">
    <source>
        <dbReference type="Proteomes" id="UP000319130"/>
    </source>
</evidence>
<sequence>MNNLDGLPEFKGPGTLANTVCDYLENAILDGRLEAGTRLVERDLAEKFNVSRPPIREAIRQLNNEGLVKIVPRKGAVVARISAKDVEEIYSIKILIEGFAAREAAKKLSEADLRKLKSLIEKMAIQIERAGVSRYVKLAEEFHDLINKAAGNDKLYEIYKRLSKQIICHRINYLSLPGGLRCSLGGHKKIFEALLQRAPDRVESCLTEHIRYAQQVLTMRIKRSEEGNGSANQT</sequence>
<organism evidence="5 6">
    <name type="scientific">Aerophobetes bacterium</name>
    <dbReference type="NCBI Taxonomy" id="2030807"/>
    <lineage>
        <taxon>Bacteria</taxon>
        <taxon>Candidatus Aerophobota</taxon>
    </lineage>
</organism>
<dbReference type="AlphaFoldDB" id="A0A523W2M3"/>
<dbReference type="PANTHER" id="PTHR43537">
    <property type="entry name" value="TRANSCRIPTIONAL REGULATOR, GNTR FAMILY"/>
    <property type="match status" value="1"/>
</dbReference>
<dbReference type="SUPFAM" id="SSF46785">
    <property type="entry name" value="Winged helix' DNA-binding domain"/>
    <property type="match status" value="1"/>
</dbReference>
<evidence type="ECO:0000313" key="5">
    <source>
        <dbReference type="EMBL" id="TET61270.1"/>
    </source>
</evidence>
<evidence type="ECO:0000256" key="1">
    <source>
        <dbReference type="ARBA" id="ARBA00023015"/>
    </source>
</evidence>
<keyword evidence="3" id="KW-0804">Transcription</keyword>
<proteinExistence type="predicted"/>
<dbReference type="SMART" id="SM00895">
    <property type="entry name" value="FCD"/>
    <property type="match status" value="1"/>
</dbReference>
<dbReference type="Pfam" id="PF00392">
    <property type="entry name" value="GntR"/>
    <property type="match status" value="1"/>
</dbReference>
<accession>A0A523W2M3</accession>
<dbReference type="Pfam" id="PF07729">
    <property type="entry name" value="FCD"/>
    <property type="match status" value="1"/>
</dbReference>
<keyword evidence="2" id="KW-0238">DNA-binding</keyword>
<keyword evidence="1" id="KW-0805">Transcription regulation</keyword>
<dbReference type="InterPro" id="IPR000524">
    <property type="entry name" value="Tscrpt_reg_HTH_GntR"/>
</dbReference>
<dbReference type="InterPro" id="IPR011711">
    <property type="entry name" value="GntR_C"/>
</dbReference>
<protein>
    <submittedName>
        <fullName evidence="5">GntR family transcriptional regulator</fullName>
    </submittedName>
</protein>
<dbReference type="Gene3D" id="1.10.10.10">
    <property type="entry name" value="Winged helix-like DNA-binding domain superfamily/Winged helix DNA-binding domain"/>
    <property type="match status" value="1"/>
</dbReference>
<dbReference type="GO" id="GO:0003700">
    <property type="term" value="F:DNA-binding transcription factor activity"/>
    <property type="evidence" value="ECO:0007669"/>
    <property type="project" value="InterPro"/>
</dbReference>
<dbReference type="SUPFAM" id="SSF48008">
    <property type="entry name" value="GntR ligand-binding domain-like"/>
    <property type="match status" value="1"/>
</dbReference>
<name>A0A523W2M3_UNCAE</name>
<dbReference type="PROSITE" id="PS50949">
    <property type="entry name" value="HTH_GNTR"/>
    <property type="match status" value="1"/>
</dbReference>
<feature type="domain" description="HTH gntR-type" evidence="4">
    <location>
        <begin position="14"/>
        <end position="81"/>
    </location>
</feature>
<dbReference type="Gene3D" id="1.20.120.530">
    <property type="entry name" value="GntR ligand-binding domain-like"/>
    <property type="match status" value="1"/>
</dbReference>
<comment type="caution">
    <text evidence="5">The sequence shown here is derived from an EMBL/GenBank/DDBJ whole genome shotgun (WGS) entry which is preliminary data.</text>
</comment>
<dbReference type="InterPro" id="IPR036390">
    <property type="entry name" value="WH_DNA-bd_sf"/>
</dbReference>
<dbReference type="PANTHER" id="PTHR43537:SF24">
    <property type="entry name" value="GLUCONATE OPERON TRANSCRIPTIONAL REPRESSOR"/>
    <property type="match status" value="1"/>
</dbReference>
<dbReference type="Proteomes" id="UP000319130">
    <property type="component" value="Unassembled WGS sequence"/>
</dbReference>
<evidence type="ECO:0000256" key="2">
    <source>
        <dbReference type="ARBA" id="ARBA00023125"/>
    </source>
</evidence>
<reference evidence="5 6" key="1">
    <citation type="submission" date="2019-03" db="EMBL/GenBank/DDBJ databases">
        <title>Metabolic potential of uncultured bacteria and archaea associated with petroleum seepage in deep-sea sediments.</title>
        <authorList>
            <person name="Dong X."/>
            <person name="Hubert C."/>
        </authorList>
    </citation>
    <scope>NUCLEOTIDE SEQUENCE [LARGE SCALE GENOMIC DNA]</scope>
    <source>
        <strain evidence="5">E29_bin52</strain>
    </source>
</reference>
<dbReference type="CDD" id="cd07377">
    <property type="entry name" value="WHTH_GntR"/>
    <property type="match status" value="1"/>
</dbReference>
<dbReference type="PRINTS" id="PR00035">
    <property type="entry name" value="HTHGNTR"/>
</dbReference>
<dbReference type="InterPro" id="IPR036388">
    <property type="entry name" value="WH-like_DNA-bd_sf"/>
</dbReference>
<dbReference type="EMBL" id="SOIZ01000256">
    <property type="protein sequence ID" value="TET61270.1"/>
    <property type="molecule type" value="Genomic_DNA"/>
</dbReference>
<dbReference type="InterPro" id="IPR008920">
    <property type="entry name" value="TF_FadR/GntR_C"/>
</dbReference>
<gene>
    <name evidence="5" type="ORF">E3J48_05785</name>
</gene>
<evidence type="ECO:0000256" key="3">
    <source>
        <dbReference type="ARBA" id="ARBA00023163"/>
    </source>
</evidence>
<dbReference type="GO" id="GO:0003677">
    <property type="term" value="F:DNA binding"/>
    <property type="evidence" value="ECO:0007669"/>
    <property type="project" value="UniProtKB-KW"/>
</dbReference>
<evidence type="ECO:0000259" key="4">
    <source>
        <dbReference type="PROSITE" id="PS50949"/>
    </source>
</evidence>